<dbReference type="InterPro" id="IPR016024">
    <property type="entry name" value="ARM-type_fold"/>
</dbReference>
<dbReference type="OrthoDB" id="3268246at2759"/>
<dbReference type="Gene3D" id="1.25.10.10">
    <property type="entry name" value="Leucine-rich Repeat Variant"/>
    <property type="match status" value="1"/>
</dbReference>
<dbReference type="OMA" id="AENEFLM"/>
<accession>D8QRW5</accession>
<feature type="domain" description="Importin N-terminal" evidence="8">
    <location>
        <begin position="23"/>
        <end position="98"/>
    </location>
</feature>
<dbReference type="PROSITE" id="PS50166">
    <property type="entry name" value="IMPORTIN_B_NT"/>
    <property type="match status" value="1"/>
</dbReference>
<dbReference type="PANTHER" id="PTHR10997">
    <property type="entry name" value="IMPORTIN-7, 8, 11"/>
    <property type="match status" value="1"/>
</dbReference>
<evidence type="ECO:0000313" key="9">
    <source>
        <dbReference type="EMBL" id="EFJ36839.1"/>
    </source>
</evidence>
<dbReference type="GO" id="GO:0005049">
    <property type="term" value="F:nuclear export signal receptor activity"/>
    <property type="evidence" value="ECO:0000318"/>
    <property type="project" value="GO_Central"/>
</dbReference>
<keyword evidence="10" id="KW-1185">Reference proteome</keyword>
<dbReference type="KEGG" id="smo:SELMODRAFT_164894"/>
<dbReference type="InterPro" id="IPR005043">
    <property type="entry name" value="XPO2_C"/>
</dbReference>
<keyword evidence="5" id="KW-0963">Cytoplasm</keyword>
<dbReference type="Pfam" id="PF08506">
    <property type="entry name" value="Cse1"/>
    <property type="match status" value="1"/>
</dbReference>
<dbReference type="FunFam" id="1.25.10.10:FF:000507">
    <property type="entry name" value="Exportin-2"/>
    <property type="match status" value="1"/>
</dbReference>
<dbReference type="PANTHER" id="PTHR10997:SF8">
    <property type="entry name" value="EXPORTIN-2"/>
    <property type="match status" value="1"/>
</dbReference>
<dbReference type="Pfam" id="PF03378">
    <property type="entry name" value="CAS_CSE1"/>
    <property type="match status" value="1"/>
</dbReference>
<evidence type="ECO:0000256" key="1">
    <source>
        <dbReference type="ARBA" id="ARBA00004123"/>
    </source>
</evidence>
<dbReference type="STRING" id="88036.D8QRW5"/>
<dbReference type="GO" id="GO:0006611">
    <property type="term" value="P:protein export from nucleus"/>
    <property type="evidence" value="ECO:0000318"/>
    <property type="project" value="GO_Central"/>
</dbReference>
<keyword evidence="6" id="KW-0653">Protein transport</keyword>
<evidence type="ECO:0000256" key="3">
    <source>
        <dbReference type="ARBA" id="ARBA00008669"/>
    </source>
</evidence>
<dbReference type="GO" id="GO:0005635">
    <property type="term" value="C:nuclear envelope"/>
    <property type="evidence" value="ECO:0000318"/>
    <property type="project" value="GO_Central"/>
</dbReference>
<dbReference type="AlphaFoldDB" id="D8QRW5"/>
<evidence type="ECO:0000313" key="10">
    <source>
        <dbReference type="Proteomes" id="UP000001514"/>
    </source>
</evidence>
<name>D8QRW5_SELML</name>
<dbReference type="Proteomes" id="UP000001514">
    <property type="component" value="Unassembled WGS sequence"/>
</dbReference>
<keyword evidence="7" id="KW-0539">Nucleus</keyword>
<evidence type="ECO:0000256" key="7">
    <source>
        <dbReference type="ARBA" id="ARBA00023242"/>
    </source>
</evidence>
<evidence type="ECO:0000256" key="6">
    <source>
        <dbReference type="ARBA" id="ARBA00022927"/>
    </source>
</evidence>
<sequence>MAVNLSEAFLYTLAPDPEPRKKAELYLANASAQPGYGVAVLQLLGEAAVDDQVRQAAAVHFKNHVKFRWNPGELEANLRIQDSEKEQIKGYVVRLMLSSSPKIQSQLSEALAIISSHDFPSNWKGLLPELVGSLSTSTSYATINGILQALNSIFKKFRYGYKSVELYTDLKYCLDGFAAPLLEIFTKTGEQIKATQDPATLRPLFECQRLCCRIFYSLNSQELPEFFENHMREWMDQFQYYLMYSNPALAERDAEKESVVDQLKTAVCENINLYMEKNEEEFRDYLQRFATDVWNLLMSTSLQPAHDRLAMSAMKFLTTVSKSVHHALFSGADTLRQICESIAIPNVRIRAEDEELFELNPLEYIRRDIEGSDTDTRRRIACELVKGLMLRYRDQVTGLVSGYLGQLGASYSANPTGNWKDKDTAIYLIVALAQKQPLTGAVTTDLVNVEQFLASQINPELRGSTDILVADALKFITTFRSAVPKPVVLELMPQIIQLLISSTNVVHSYAAGCVEKLLLVRDGGVPRYSSADLAPFQSQLLANALSALQFPDSQENPYVMKCIMRVLSVAEVGPMSVKYLDDLVGILGKVCRNPTNPTFNHYIFESVSVLVRKACERDQEVVMAFEGKLFPVFQFILQNDVAEFQPYAFQILAQLIESRGQPIPREYLVIFPVLIDQRFWQKSANVPAIIRLLQAFLLKAPREIAQGNQLQEVYNVFSRLVSRKSTEDYAFYIANAMVESLSQDLLMPIVPHLWTAFFSRLMGEHRTVKFLKLLVLFMSLFTVKHGQAVLVDSVNKVSPTQPRLFMDVLQQFWIPTLSSISGSIETKLCAVASTRLLCESALLLAEDQLWGKLLNNVVVLLVRPEEERVAEETDVPELDQVTGYGGVYAQLHHAGKKDDDPLKEIKDAKEYLCHSLNRLSMQYPGKFPGVIQQHLDAGNQEALRQMCNAYRTTIV</sequence>
<evidence type="ECO:0000259" key="8">
    <source>
        <dbReference type="PROSITE" id="PS50166"/>
    </source>
</evidence>
<dbReference type="InterPro" id="IPR013713">
    <property type="entry name" value="XPO2_central"/>
</dbReference>
<comment type="similarity">
    <text evidence="3">Belongs to the XPO2/CSE1 family.</text>
</comment>
<dbReference type="InterPro" id="IPR011989">
    <property type="entry name" value="ARM-like"/>
</dbReference>
<proteinExistence type="inferred from homology"/>
<protein>
    <recommendedName>
        <fullName evidence="8">Importin N-terminal domain-containing protein</fullName>
    </recommendedName>
</protein>
<dbReference type="SMART" id="SM00913">
    <property type="entry name" value="IBN_N"/>
    <property type="match status" value="1"/>
</dbReference>
<dbReference type="InterPro" id="IPR001494">
    <property type="entry name" value="Importin-beta_N"/>
</dbReference>
<gene>
    <name evidence="9" type="ORF">SELMODRAFT_164894</name>
</gene>
<dbReference type="SUPFAM" id="SSF48371">
    <property type="entry name" value="ARM repeat"/>
    <property type="match status" value="1"/>
</dbReference>
<dbReference type="GO" id="GO:0031267">
    <property type="term" value="F:small GTPase binding"/>
    <property type="evidence" value="ECO:0007669"/>
    <property type="project" value="InterPro"/>
</dbReference>
<dbReference type="Gramene" id="EFJ36839">
    <property type="protein sequence ID" value="EFJ36839"/>
    <property type="gene ID" value="SELMODRAFT_164894"/>
</dbReference>
<dbReference type="EMBL" id="GL377566">
    <property type="protein sequence ID" value="EFJ36839.1"/>
    <property type="molecule type" value="Genomic_DNA"/>
</dbReference>
<evidence type="ECO:0000256" key="4">
    <source>
        <dbReference type="ARBA" id="ARBA00022448"/>
    </source>
</evidence>
<dbReference type="Pfam" id="PF03810">
    <property type="entry name" value="IBN_N"/>
    <property type="match status" value="1"/>
</dbReference>
<evidence type="ECO:0000256" key="2">
    <source>
        <dbReference type="ARBA" id="ARBA00004496"/>
    </source>
</evidence>
<comment type="subcellular location">
    <subcellularLocation>
        <location evidence="2">Cytoplasm</location>
    </subcellularLocation>
    <subcellularLocation>
        <location evidence="1">Nucleus</location>
    </subcellularLocation>
</comment>
<dbReference type="GO" id="GO:0005829">
    <property type="term" value="C:cytosol"/>
    <property type="evidence" value="ECO:0000318"/>
    <property type="project" value="GO_Central"/>
</dbReference>
<evidence type="ECO:0000256" key="5">
    <source>
        <dbReference type="ARBA" id="ARBA00022490"/>
    </source>
</evidence>
<reference evidence="9 10" key="1">
    <citation type="journal article" date="2011" name="Science">
        <title>The Selaginella genome identifies genetic changes associated with the evolution of vascular plants.</title>
        <authorList>
            <person name="Banks J.A."/>
            <person name="Nishiyama T."/>
            <person name="Hasebe M."/>
            <person name="Bowman J.L."/>
            <person name="Gribskov M."/>
            <person name="dePamphilis C."/>
            <person name="Albert V.A."/>
            <person name="Aono N."/>
            <person name="Aoyama T."/>
            <person name="Ambrose B.A."/>
            <person name="Ashton N.W."/>
            <person name="Axtell M.J."/>
            <person name="Barker E."/>
            <person name="Barker M.S."/>
            <person name="Bennetzen J.L."/>
            <person name="Bonawitz N.D."/>
            <person name="Chapple C."/>
            <person name="Cheng C."/>
            <person name="Correa L.G."/>
            <person name="Dacre M."/>
            <person name="DeBarry J."/>
            <person name="Dreyer I."/>
            <person name="Elias M."/>
            <person name="Engstrom E.M."/>
            <person name="Estelle M."/>
            <person name="Feng L."/>
            <person name="Finet C."/>
            <person name="Floyd S.K."/>
            <person name="Frommer W.B."/>
            <person name="Fujita T."/>
            <person name="Gramzow L."/>
            <person name="Gutensohn M."/>
            <person name="Harholt J."/>
            <person name="Hattori M."/>
            <person name="Heyl A."/>
            <person name="Hirai T."/>
            <person name="Hiwatashi Y."/>
            <person name="Ishikawa M."/>
            <person name="Iwata M."/>
            <person name="Karol K.G."/>
            <person name="Koehler B."/>
            <person name="Kolukisaoglu U."/>
            <person name="Kubo M."/>
            <person name="Kurata T."/>
            <person name="Lalonde S."/>
            <person name="Li K."/>
            <person name="Li Y."/>
            <person name="Litt A."/>
            <person name="Lyons E."/>
            <person name="Manning G."/>
            <person name="Maruyama T."/>
            <person name="Michael T.P."/>
            <person name="Mikami K."/>
            <person name="Miyazaki S."/>
            <person name="Morinaga S."/>
            <person name="Murata T."/>
            <person name="Mueller-Roeber B."/>
            <person name="Nelson D.R."/>
            <person name="Obara M."/>
            <person name="Oguri Y."/>
            <person name="Olmstead R.G."/>
            <person name="Onodera N."/>
            <person name="Petersen B.L."/>
            <person name="Pils B."/>
            <person name="Prigge M."/>
            <person name="Rensing S.A."/>
            <person name="Riano-Pachon D.M."/>
            <person name="Roberts A.W."/>
            <person name="Sato Y."/>
            <person name="Scheller H.V."/>
            <person name="Schulz B."/>
            <person name="Schulz C."/>
            <person name="Shakirov E.V."/>
            <person name="Shibagaki N."/>
            <person name="Shinohara N."/>
            <person name="Shippen D.E."/>
            <person name="Soerensen I."/>
            <person name="Sotooka R."/>
            <person name="Sugimoto N."/>
            <person name="Sugita M."/>
            <person name="Sumikawa N."/>
            <person name="Tanurdzic M."/>
            <person name="Theissen G."/>
            <person name="Ulvskov P."/>
            <person name="Wakazuki S."/>
            <person name="Weng J.K."/>
            <person name="Willats W.W."/>
            <person name="Wipf D."/>
            <person name="Wolf P.G."/>
            <person name="Yang L."/>
            <person name="Zimmer A.D."/>
            <person name="Zhu Q."/>
            <person name="Mitros T."/>
            <person name="Hellsten U."/>
            <person name="Loque D."/>
            <person name="Otillar R."/>
            <person name="Salamov A."/>
            <person name="Schmutz J."/>
            <person name="Shapiro H."/>
            <person name="Lindquist E."/>
            <person name="Lucas S."/>
            <person name="Rokhsar D."/>
            <person name="Grigoriev I.V."/>
        </authorList>
    </citation>
    <scope>NUCLEOTIDE SEQUENCE [LARGE SCALE GENOMIC DNA]</scope>
</reference>
<organism evidence="10">
    <name type="scientific">Selaginella moellendorffii</name>
    <name type="common">Spikemoss</name>
    <dbReference type="NCBI Taxonomy" id="88036"/>
    <lineage>
        <taxon>Eukaryota</taxon>
        <taxon>Viridiplantae</taxon>
        <taxon>Streptophyta</taxon>
        <taxon>Embryophyta</taxon>
        <taxon>Tracheophyta</taxon>
        <taxon>Lycopodiopsida</taxon>
        <taxon>Selaginellales</taxon>
        <taxon>Selaginellaceae</taxon>
        <taxon>Selaginella</taxon>
    </lineage>
</organism>
<dbReference type="eggNOG" id="KOG1992">
    <property type="taxonomic scope" value="Eukaryota"/>
</dbReference>
<dbReference type="FunCoup" id="D8QRW5">
    <property type="interactions" value="4540"/>
</dbReference>
<dbReference type="GO" id="GO:0006606">
    <property type="term" value="P:protein import into nucleus"/>
    <property type="evidence" value="ECO:0000318"/>
    <property type="project" value="GO_Central"/>
</dbReference>
<dbReference type="HOGENOM" id="CLU_009614_0_0_1"/>
<keyword evidence="4" id="KW-0813">Transport</keyword>
<dbReference type="InParanoid" id="D8QRW5"/>